<dbReference type="CDD" id="cd18617">
    <property type="entry name" value="GH43_XynB-like"/>
    <property type="match status" value="1"/>
</dbReference>
<sequence length="470" mass="52139">MTGNAIHRQGQVSLLKSGTSIGSGGPQTGGRILLATGGLYAATIRHHAGIFYVVCTNALRNAGERTAKKENFIVSTRDIWKGEWSDPVYFDFEGIDPSLFFDDDGKIYVQGSATPGPATRINNFEIDPNHGKKLSEERTIWTGTGGVYPEGPHIYKRNGWYYLVIAEGGTHVTHSVTVARSRNIWGPFEPAPNNPVLTAHGTDDYFQHTGHCHLFQDMVGQWWAVCIGVRKDKEARYVMGRETCLTPAKWEGDWLSLERVKTDVKTHSGTQLGSSTLSTAVSGVDYVYVRDPRMADYRMDVAGLPVALTPTSVDLSDPEASPAFVGKRQRRIEGRSIVTLPRFNDAWPMAKLKFGLACYKDEHRYLRIYYDAVDSSVVFEIINSAQNISRTRRQALGVAVCSISFRIEYTELEYRLLYTAGTGSAAGWTCFATIDTLEMTDPDFVGPVIGVFSVAEGDKFQVKFEELDVD</sequence>
<evidence type="ECO:0000256" key="3">
    <source>
        <dbReference type="ARBA" id="ARBA00023295"/>
    </source>
</evidence>
<accession>A0AAE8ST29</accession>
<dbReference type="Proteomes" id="UP001187682">
    <property type="component" value="Unassembled WGS sequence"/>
</dbReference>
<dbReference type="InterPro" id="IPR023296">
    <property type="entry name" value="Glyco_hydro_beta-prop_sf"/>
</dbReference>
<dbReference type="InterPro" id="IPR006710">
    <property type="entry name" value="Glyco_hydro_43"/>
</dbReference>
<dbReference type="Gene3D" id="2.60.120.200">
    <property type="match status" value="1"/>
</dbReference>
<evidence type="ECO:0000313" key="7">
    <source>
        <dbReference type="Proteomes" id="UP001187682"/>
    </source>
</evidence>
<proteinExistence type="inferred from homology"/>
<dbReference type="Pfam" id="PF04616">
    <property type="entry name" value="Glyco_hydro_43"/>
    <property type="match status" value="1"/>
</dbReference>
<reference evidence="6" key="1">
    <citation type="submission" date="2018-03" db="EMBL/GenBank/DDBJ databases">
        <authorList>
            <person name="Guldener U."/>
        </authorList>
    </citation>
    <scope>NUCLEOTIDE SEQUENCE</scope>
</reference>
<dbReference type="GO" id="GO:0005975">
    <property type="term" value="P:carbohydrate metabolic process"/>
    <property type="evidence" value="ECO:0007669"/>
    <property type="project" value="InterPro"/>
</dbReference>
<dbReference type="SUPFAM" id="SSF75005">
    <property type="entry name" value="Arabinanase/levansucrase/invertase"/>
    <property type="match status" value="1"/>
</dbReference>
<evidence type="ECO:0000256" key="4">
    <source>
        <dbReference type="PIRSR" id="PIRSR606710-2"/>
    </source>
</evidence>
<dbReference type="InterPro" id="IPR051795">
    <property type="entry name" value="Glycosyl_Hydrlase_43"/>
</dbReference>
<keyword evidence="3 5" id="KW-0326">Glycosidase</keyword>
<dbReference type="AlphaFoldDB" id="A0AAE8ST29"/>
<evidence type="ECO:0000256" key="5">
    <source>
        <dbReference type="RuleBase" id="RU361187"/>
    </source>
</evidence>
<name>A0AAE8ST29_9PEZI</name>
<gene>
    <name evidence="6" type="ORF">DNG_02235</name>
</gene>
<dbReference type="PANTHER" id="PTHR42812:SF12">
    <property type="entry name" value="BETA-XYLOSIDASE-RELATED"/>
    <property type="match status" value="1"/>
</dbReference>
<dbReference type="EMBL" id="ONZQ02000002">
    <property type="protein sequence ID" value="SPN99198.1"/>
    <property type="molecule type" value="Genomic_DNA"/>
</dbReference>
<evidence type="ECO:0000256" key="1">
    <source>
        <dbReference type="ARBA" id="ARBA00009865"/>
    </source>
</evidence>
<keyword evidence="7" id="KW-1185">Reference proteome</keyword>
<evidence type="ECO:0000256" key="2">
    <source>
        <dbReference type="ARBA" id="ARBA00022801"/>
    </source>
</evidence>
<keyword evidence="2 5" id="KW-0378">Hydrolase</keyword>
<comment type="similarity">
    <text evidence="1 5">Belongs to the glycosyl hydrolase 43 family.</text>
</comment>
<evidence type="ECO:0000313" key="6">
    <source>
        <dbReference type="EMBL" id="SPN99198.1"/>
    </source>
</evidence>
<dbReference type="GO" id="GO:0004553">
    <property type="term" value="F:hydrolase activity, hydrolyzing O-glycosyl compounds"/>
    <property type="evidence" value="ECO:0007669"/>
    <property type="project" value="InterPro"/>
</dbReference>
<feature type="site" description="Important for catalytic activity, responsible for pKa modulation of the active site Glu and correct orientation of both the proton donor and substrate" evidence="4">
    <location>
        <position position="96"/>
    </location>
</feature>
<organism evidence="6 7">
    <name type="scientific">Cephalotrichum gorgonifer</name>
    <dbReference type="NCBI Taxonomy" id="2041049"/>
    <lineage>
        <taxon>Eukaryota</taxon>
        <taxon>Fungi</taxon>
        <taxon>Dikarya</taxon>
        <taxon>Ascomycota</taxon>
        <taxon>Pezizomycotina</taxon>
        <taxon>Sordariomycetes</taxon>
        <taxon>Hypocreomycetidae</taxon>
        <taxon>Microascales</taxon>
        <taxon>Microascaceae</taxon>
        <taxon>Cephalotrichum</taxon>
    </lineage>
</organism>
<dbReference type="Gene3D" id="2.115.10.20">
    <property type="entry name" value="Glycosyl hydrolase domain, family 43"/>
    <property type="match status" value="1"/>
</dbReference>
<protein>
    <submittedName>
        <fullName evidence="6">Related to xylosidase/arabinosidase</fullName>
    </submittedName>
</protein>
<dbReference type="PANTHER" id="PTHR42812">
    <property type="entry name" value="BETA-XYLOSIDASE"/>
    <property type="match status" value="1"/>
</dbReference>
<comment type="caution">
    <text evidence="6">The sequence shown here is derived from an EMBL/GenBank/DDBJ whole genome shotgun (WGS) entry which is preliminary data.</text>
</comment>